<evidence type="ECO:0000256" key="1">
    <source>
        <dbReference type="ARBA" id="ARBA00012528"/>
    </source>
</evidence>
<dbReference type="Proteomes" id="UP001501310">
    <property type="component" value="Unassembled WGS sequence"/>
</dbReference>
<evidence type="ECO:0000256" key="2">
    <source>
        <dbReference type="ARBA" id="ARBA00034247"/>
    </source>
</evidence>
<evidence type="ECO:0000313" key="4">
    <source>
        <dbReference type="EMBL" id="GAA4007288.1"/>
    </source>
</evidence>
<feature type="domain" description="GGDEF" evidence="3">
    <location>
        <begin position="175"/>
        <end position="302"/>
    </location>
</feature>
<comment type="catalytic activity">
    <reaction evidence="2">
        <text>2 GTP = 3',3'-c-di-GMP + 2 diphosphate</text>
        <dbReference type="Rhea" id="RHEA:24898"/>
        <dbReference type="ChEBI" id="CHEBI:33019"/>
        <dbReference type="ChEBI" id="CHEBI:37565"/>
        <dbReference type="ChEBI" id="CHEBI:58805"/>
        <dbReference type="EC" id="2.7.7.65"/>
    </reaction>
</comment>
<sequence length="302" mass="32175">MFKDHSDDPALHALTSLVRDVLGVDVCGVSLLDGDRQFFHAKSSPGTAEALPRVHAPCDHAIRSRDVLIIPDAREDHRLSDNPLVTGEPHIRSYAGAPLTTPDGYNLGALCVLGASPRLFQADEIALLQRFAGLVINQLELRTLAQRDCLTGCLSRRAFLELAEAALRGRAADGAGSALLLFDLDHFKAINDTHGHPAGDQVLRSVGAAVAAIMRKGDLFGRIGGEEFGILLTDVDTAGAHSIADRIRLAISALGQPTCLPVSTSIGLTPASGGMDLSLLLERADEALYRAKRNGRNRVEMA</sequence>
<dbReference type="SUPFAM" id="SSF55781">
    <property type="entry name" value="GAF domain-like"/>
    <property type="match status" value="1"/>
</dbReference>
<dbReference type="PROSITE" id="PS50887">
    <property type="entry name" value="GGDEF"/>
    <property type="match status" value="1"/>
</dbReference>
<protein>
    <recommendedName>
        <fullName evidence="1">diguanylate cyclase</fullName>
        <ecNumber evidence="1">2.7.7.65</ecNumber>
    </recommendedName>
</protein>
<dbReference type="EC" id="2.7.7.65" evidence="1"/>
<dbReference type="PANTHER" id="PTHR45138">
    <property type="entry name" value="REGULATORY COMPONENTS OF SENSORY TRANSDUCTION SYSTEM"/>
    <property type="match status" value="1"/>
</dbReference>
<reference evidence="5" key="1">
    <citation type="journal article" date="2019" name="Int. J. Syst. Evol. Microbiol.">
        <title>The Global Catalogue of Microorganisms (GCM) 10K type strain sequencing project: providing services to taxonomists for standard genome sequencing and annotation.</title>
        <authorList>
            <consortium name="The Broad Institute Genomics Platform"/>
            <consortium name="The Broad Institute Genome Sequencing Center for Infectious Disease"/>
            <person name="Wu L."/>
            <person name="Ma J."/>
        </authorList>
    </citation>
    <scope>NUCLEOTIDE SEQUENCE [LARGE SCALE GENOMIC DNA]</scope>
    <source>
        <strain evidence="5">JCM 16603</strain>
    </source>
</reference>
<dbReference type="CDD" id="cd01949">
    <property type="entry name" value="GGDEF"/>
    <property type="match status" value="1"/>
</dbReference>
<name>A0ABP7S6A5_9SPHN</name>
<dbReference type="InterPro" id="IPR043128">
    <property type="entry name" value="Rev_trsase/Diguanyl_cyclase"/>
</dbReference>
<dbReference type="InterPro" id="IPR029787">
    <property type="entry name" value="Nucleotide_cyclase"/>
</dbReference>
<dbReference type="Pfam" id="PF00990">
    <property type="entry name" value="GGDEF"/>
    <property type="match status" value="1"/>
</dbReference>
<dbReference type="NCBIfam" id="TIGR00254">
    <property type="entry name" value="GGDEF"/>
    <property type="match status" value="1"/>
</dbReference>
<dbReference type="Gene3D" id="3.30.70.270">
    <property type="match status" value="1"/>
</dbReference>
<dbReference type="SMART" id="SM00065">
    <property type="entry name" value="GAF"/>
    <property type="match status" value="1"/>
</dbReference>
<dbReference type="SUPFAM" id="SSF55073">
    <property type="entry name" value="Nucleotide cyclase"/>
    <property type="match status" value="1"/>
</dbReference>
<dbReference type="InterPro" id="IPR029016">
    <property type="entry name" value="GAF-like_dom_sf"/>
</dbReference>
<evidence type="ECO:0000259" key="3">
    <source>
        <dbReference type="PROSITE" id="PS50887"/>
    </source>
</evidence>
<dbReference type="PANTHER" id="PTHR45138:SF9">
    <property type="entry name" value="DIGUANYLATE CYCLASE DGCM-RELATED"/>
    <property type="match status" value="1"/>
</dbReference>
<gene>
    <name evidence="4" type="ORF">GCM10022211_20620</name>
</gene>
<dbReference type="InterPro" id="IPR003018">
    <property type="entry name" value="GAF"/>
</dbReference>
<dbReference type="SMART" id="SM00267">
    <property type="entry name" value="GGDEF"/>
    <property type="match status" value="1"/>
</dbReference>
<dbReference type="InterPro" id="IPR000160">
    <property type="entry name" value="GGDEF_dom"/>
</dbReference>
<comment type="caution">
    <text evidence="4">The sequence shown here is derived from an EMBL/GenBank/DDBJ whole genome shotgun (WGS) entry which is preliminary data.</text>
</comment>
<dbReference type="InterPro" id="IPR050469">
    <property type="entry name" value="Diguanylate_Cyclase"/>
</dbReference>
<evidence type="ECO:0000313" key="5">
    <source>
        <dbReference type="Proteomes" id="UP001501310"/>
    </source>
</evidence>
<organism evidence="4 5">
    <name type="scientific">Sphingomonas humi</name>
    <dbReference type="NCBI Taxonomy" id="335630"/>
    <lineage>
        <taxon>Bacteria</taxon>
        <taxon>Pseudomonadati</taxon>
        <taxon>Pseudomonadota</taxon>
        <taxon>Alphaproteobacteria</taxon>
        <taxon>Sphingomonadales</taxon>
        <taxon>Sphingomonadaceae</taxon>
        <taxon>Sphingomonas</taxon>
    </lineage>
</organism>
<dbReference type="EMBL" id="BAAAZD010000002">
    <property type="protein sequence ID" value="GAA4007288.1"/>
    <property type="molecule type" value="Genomic_DNA"/>
</dbReference>
<dbReference type="Gene3D" id="3.30.450.40">
    <property type="match status" value="1"/>
</dbReference>
<accession>A0ABP7S6A5</accession>
<dbReference type="Pfam" id="PF01590">
    <property type="entry name" value="GAF"/>
    <property type="match status" value="1"/>
</dbReference>
<keyword evidence="5" id="KW-1185">Reference proteome</keyword>
<proteinExistence type="predicted"/>